<protein>
    <submittedName>
        <fullName evidence="9">Magnesium transport protein CorA</fullName>
    </submittedName>
</protein>
<keyword evidence="6 8" id="KW-1133">Transmembrane helix</keyword>
<evidence type="ECO:0000256" key="3">
    <source>
        <dbReference type="ARBA" id="ARBA00022448"/>
    </source>
</evidence>
<dbReference type="Gene3D" id="3.30.460.20">
    <property type="entry name" value="CorA soluble domain-like"/>
    <property type="match status" value="1"/>
</dbReference>
<dbReference type="EMBL" id="BOQP01000041">
    <property type="protein sequence ID" value="GIM80075.1"/>
    <property type="molecule type" value="Genomic_DNA"/>
</dbReference>
<keyword evidence="3" id="KW-0813">Transport</keyword>
<comment type="subcellular location">
    <subcellularLocation>
        <location evidence="1">Cell membrane</location>
        <topology evidence="1">Multi-pass membrane protein</topology>
    </subcellularLocation>
</comment>
<dbReference type="Gene3D" id="1.20.58.340">
    <property type="entry name" value="Magnesium transport protein CorA, transmembrane region"/>
    <property type="match status" value="2"/>
</dbReference>
<keyword evidence="4" id="KW-1003">Cell membrane</keyword>
<sequence length="323" mass="36038">MTEAQGAEKRDAGELPELLARPDGLVWVDIPQCWPGDEKVLREVFGFHPHAIRDCVHRNQVPKVHAYADHVFVVLHAPETGRNGHVHYIELDQFIGANYLVTVHGPTNEAVPARVALADTAGVMARIASGRYRPASGFDLSYAVVSALARRQEAFVEVQTREVWQLEQRVTGGHLGDPEKFLEEMFRTRHGLVAVRTMAALSREIYGRLATINRGVPERARPLLDDTVDQFNRVYAIADGQKDYLQGVIDFYRTRSDTKMTIAAERLAVIAVITLPITALSSVYGMNLIVNDSTHLGMLIPVLAVMLVMSVGLLIWAKRQGWW</sequence>
<dbReference type="GO" id="GO:0005886">
    <property type="term" value="C:plasma membrane"/>
    <property type="evidence" value="ECO:0007669"/>
    <property type="project" value="UniProtKB-SubCell"/>
</dbReference>
<keyword evidence="10" id="KW-1185">Reference proteome</keyword>
<evidence type="ECO:0000256" key="5">
    <source>
        <dbReference type="ARBA" id="ARBA00022692"/>
    </source>
</evidence>
<evidence type="ECO:0000313" key="10">
    <source>
        <dbReference type="Proteomes" id="UP000680865"/>
    </source>
</evidence>
<reference evidence="9" key="1">
    <citation type="submission" date="2021-03" db="EMBL/GenBank/DDBJ databases">
        <title>Whole genome shotgun sequence of Actinoplanes consettensis NBRC 14913.</title>
        <authorList>
            <person name="Komaki H."/>
            <person name="Tamura T."/>
        </authorList>
    </citation>
    <scope>NUCLEOTIDE SEQUENCE</scope>
    <source>
        <strain evidence="9">NBRC 14913</strain>
    </source>
</reference>
<dbReference type="PANTHER" id="PTHR46494">
    <property type="entry name" value="CORA FAMILY METAL ION TRANSPORTER (EUROFUNG)"/>
    <property type="match status" value="1"/>
</dbReference>
<dbReference type="SUPFAM" id="SSF143865">
    <property type="entry name" value="CorA soluble domain-like"/>
    <property type="match status" value="1"/>
</dbReference>
<dbReference type="SUPFAM" id="SSF144083">
    <property type="entry name" value="Magnesium transport protein CorA, transmembrane region"/>
    <property type="match status" value="1"/>
</dbReference>
<dbReference type="PANTHER" id="PTHR46494:SF1">
    <property type="entry name" value="CORA FAMILY METAL ION TRANSPORTER (EUROFUNG)"/>
    <property type="match status" value="1"/>
</dbReference>
<evidence type="ECO:0000256" key="7">
    <source>
        <dbReference type="ARBA" id="ARBA00023136"/>
    </source>
</evidence>
<gene>
    <name evidence="9" type="primary">corA_2</name>
    <name evidence="9" type="ORF">Aco04nite_68770</name>
</gene>
<evidence type="ECO:0000256" key="6">
    <source>
        <dbReference type="ARBA" id="ARBA00022989"/>
    </source>
</evidence>
<dbReference type="GO" id="GO:0000287">
    <property type="term" value="F:magnesium ion binding"/>
    <property type="evidence" value="ECO:0007669"/>
    <property type="project" value="TreeGrafter"/>
</dbReference>
<accession>A0A919SXC3</accession>
<comment type="similarity">
    <text evidence="2">Belongs to the CorA metal ion transporter (MIT) (TC 1.A.35) family.</text>
</comment>
<name>A0A919SXC3_9ACTN</name>
<dbReference type="GO" id="GO:0015095">
    <property type="term" value="F:magnesium ion transmembrane transporter activity"/>
    <property type="evidence" value="ECO:0007669"/>
    <property type="project" value="TreeGrafter"/>
</dbReference>
<dbReference type="GO" id="GO:0015087">
    <property type="term" value="F:cobalt ion transmembrane transporter activity"/>
    <property type="evidence" value="ECO:0007669"/>
    <property type="project" value="TreeGrafter"/>
</dbReference>
<dbReference type="InterPro" id="IPR045861">
    <property type="entry name" value="CorA_cytoplasmic_dom"/>
</dbReference>
<evidence type="ECO:0000313" key="9">
    <source>
        <dbReference type="EMBL" id="GIM80075.1"/>
    </source>
</evidence>
<dbReference type="InterPro" id="IPR002523">
    <property type="entry name" value="MgTranspt_CorA/ZnTranspt_ZntB"/>
</dbReference>
<keyword evidence="7 8" id="KW-0472">Membrane</keyword>
<organism evidence="9 10">
    <name type="scientific">Winogradskya consettensis</name>
    <dbReference type="NCBI Taxonomy" id="113560"/>
    <lineage>
        <taxon>Bacteria</taxon>
        <taxon>Bacillati</taxon>
        <taxon>Actinomycetota</taxon>
        <taxon>Actinomycetes</taxon>
        <taxon>Micromonosporales</taxon>
        <taxon>Micromonosporaceae</taxon>
        <taxon>Winogradskya</taxon>
    </lineage>
</organism>
<evidence type="ECO:0000256" key="4">
    <source>
        <dbReference type="ARBA" id="ARBA00022475"/>
    </source>
</evidence>
<evidence type="ECO:0000256" key="8">
    <source>
        <dbReference type="SAM" id="Phobius"/>
    </source>
</evidence>
<proteinExistence type="inferred from homology"/>
<evidence type="ECO:0000256" key="1">
    <source>
        <dbReference type="ARBA" id="ARBA00004651"/>
    </source>
</evidence>
<dbReference type="Pfam" id="PF01544">
    <property type="entry name" value="CorA"/>
    <property type="match status" value="1"/>
</dbReference>
<dbReference type="CDD" id="cd12822">
    <property type="entry name" value="TmCorA-like"/>
    <property type="match status" value="1"/>
</dbReference>
<dbReference type="InterPro" id="IPR045863">
    <property type="entry name" value="CorA_TM1_TM2"/>
</dbReference>
<dbReference type="AlphaFoldDB" id="A0A919SXC3"/>
<feature type="transmembrane region" description="Helical" evidence="8">
    <location>
        <begin position="296"/>
        <end position="317"/>
    </location>
</feature>
<evidence type="ECO:0000256" key="2">
    <source>
        <dbReference type="ARBA" id="ARBA00009765"/>
    </source>
</evidence>
<comment type="caution">
    <text evidence="9">The sequence shown here is derived from an EMBL/GenBank/DDBJ whole genome shotgun (WGS) entry which is preliminary data.</text>
</comment>
<dbReference type="Proteomes" id="UP000680865">
    <property type="component" value="Unassembled WGS sequence"/>
</dbReference>
<feature type="transmembrane region" description="Helical" evidence="8">
    <location>
        <begin position="267"/>
        <end position="290"/>
    </location>
</feature>
<dbReference type="GO" id="GO:0050897">
    <property type="term" value="F:cobalt ion binding"/>
    <property type="evidence" value="ECO:0007669"/>
    <property type="project" value="TreeGrafter"/>
</dbReference>
<keyword evidence="5 8" id="KW-0812">Transmembrane</keyword>